<accession>A0A9P9JJ50</accession>
<comment type="caution">
    <text evidence="1">The sequence shown here is derived from an EMBL/GenBank/DDBJ whole genome shotgun (WGS) entry which is preliminary data.</text>
</comment>
<reference evidence="1" key="1">
    <citation type="journal article" date="2021" name="Nat. Commun.">
        <title>Genetic determinants of endophytism in the Arabidopsis root mycobiome.</title>
        <authorList>
            <person name="Mesny F."/>
            <person name="Miyauchi S."/>
            <person name="Thiergart T."/>
            <person name="Pickel B."/>
            <person name="Atanasova L."/>
            <person name="Karlsson M."/>
            <person name="Huettel B."/>
            <person name="Barry K.W."/>
            <person name="Haridas S."/>
            <person name="Chen C."/>
            <person name="Bauer D."/>
            <person name="Andreopoulos W."/>
            <person name="Pangilinan J."/>
            <person name="LaButti K."/>
            <person name="Riley R."/>
            <person name="Lipzen A."/>
            <person name="Clum A."/>
            <person name="Drula E."/>
            <person name="Henrissat B."/>
            <person name="Kohler A."/>
            <person name="Grigoriev I.V."/>
            <person name="Martin F.M."/>
            <person name="Hacquard S."/>
        </authorList>
    </citation>
    <scope>NUCLEOTIDE SEQUENCE</scope>
    <source>
        <strain evidence="1">MPI-CAGE-AT-0147</strain>
    </source>
</reference>
<organism evidence="1 2">
    <name type="scientific">Dactylonectria macrodidyma</name>
    <dbReference type="NCBI Taxonomy" id="307937"/>
    <lineage>
        <taxon>Eukaryota</taxon>
        <taxon>Fungi</taxon>
        <taxon>Dikarya</taxon>
        <taxon>Ascomycota</taxon>
        <taxon>Pezizomycotina</taxon>
        <taxon>Sordariomycetes</taxon>
        <taxon>Hypocreomycetidae</taxon>
        <taxon>Hypocreales</taxon>
        <taxon>Nectriaceae</taxon>
        <taxon>Dactylonectria</taxon>
    </lineage>
</organism>
<sequence length="284" mass="31202">MVAQHSQRLRVQDELDAGAARNRQAAKLAWGILDEAITSTFVAMLDNIVHSNNDCGSRRGRRCLRAGGTQQELGASTSSVRHHPAAVFFLLSPPWPASPTIAGHGLFLFPIMCVWMPPGVDKTSGHGWNWVRRFPPFQKAAPPSLAGSCTQTNVVFRYVQELRSTLELYVLLTQLAPRNSDIPAVVVSHWLASELPMEQFRPSAQGSATRVCPTRTYQLMVQASSFHSSTSTEYVVPATRQAMTIWASCRRHSRRHPGLAGYSSQFVHPSLTIPFVSGIALPGC</sequence>
<evidence type="ECO:0000313" key="1">
    <source>
        <dbReference type="EMBL" id="KAH7160825.1"/>
    </source>
</evidence>
<dbReference type="EMBL" id="JAGMUV010000004">
    <property type="protein sequence ID" value="KAH7160825.1"/>
    <property type="molecule type" value="Genomic_DNA"/>
</dbReference>
<gene>
    <name evidence="1" type="ORF">EDB81DRAFT_328024</name>
</gene>
<proteinExistence type="predicted"/>
<evidence type="ECO:0000313" key="2">
    <source>
        <dbReference type="Proteomes" id="UP000738349"/>
    </source>
</evidence>
<name>A0A9P9JJ50_9HYPO</name>
<keyword evidence="2" id="KW-1185">Reference proteome</keyword>
<protein>
    <submittedName>
        <fullName evidence="1">Uncharacterized protein</fullName>
    </submittedName>
</protein>
<dbReference type="Proteomes" id="UP000738349">
    <property type="component" value="Unassembled WGS sequence"/>
</dbReference>
<dbReference type="AlphaFoldDB" id="A0A9P9JJ50"/>